<dbReference type="Proteomes" id="UP000255467">
    <property type="component" value="Unassembled WGS sequence"/>
</dbReference>
<dbReference type="KEGG" id="nod:FOH10_13130"/>
<dbReference type="EMBL" id="UGRY01000005">
    <property type="protein sequence ID" value="SUD48632.1"/>
    <property type="molecule type" value="Genomic_DNA"/>
</dbReference>
<dbReference type="AlphaFoldDB" id="A0A379JJ80"/>
<dbReference type="EMBL" id="CP041695">
    <property type="protein sequence ID" value="QDP79512.1"/>
    <property type="molecule type" value="Genomic_DNA"/>
</dbReference>
<gene>
    <name evidence="1" type="ORF">FOH10_13130</name>
    <name evidence="2" type="ORF">NCTC1934_05969</name>
</gene>
<name>A0A379JJ80_9NOCA</name>
<accession>A0A379JJ80</accession>
<dbReference type="PROSITE" id="PS51257">
    <property type="entry name" value="PROKAR_LIPOPROTEIN"/>
    <property type="match status" value="1"/>
</dbReference>
<organism evidence="2 3">
    <name type="scientific">Nocardia otitidiscaviarum</name>
    <dbReference type="NCBI Taxonomy" id="1823"/>
    <lineage>
        <taxon>Bacteria</taxon>
        <taxon>Bacillati</taxon>
        <taxon>Actinomycetota</taxon>
        <taxon>Actinomycetes</taxon>
        <taxon>Mycobacteriales</taxon>
        <taxon>Nocardiaceae</taxon>
        <taxon>Nocardia</taxon>
    </lineage>
</organism>
<dbReference type="RefSeq" id="WP_029927746.1">
    <property type="nucleotide sequence ID" value="NZ_CP041695.1"/>
</dbReference>
<keyword evidence="3" id="KW-1185">Reference proteome</keyword>
<evidence type="ECO:0000313" key="3">
    <source>
        <dbReference type="Proteomes" id="UP000255467"/>
    </source>
</evidence>
<protein>
    <recommendedName>
        <fullName evidence="5">Acid stress chaperone HdeA</fullName>
    </recommendedName>
</protein>
<evidence type="ECO:0000313" key="4">
    <source>
        <dbReference type="Proteomes" id="UP000317039"/>
    </source>
</evidence>
<sequence>MKTTTTAAAAALVLGVTLLSGCSDVERALNKGGDTKCSDYLAQDADTQRVTVTKFIKQQTNTENEPTGTSVDFTMAAVQALCSVQANADTPIKNADIAGIFFNK</sequence>
<reference evidence="1 4" key="2">
    <citation type="submission" date="2019-07" db="EMBL/GenBank/DDBJ databases">
        <title>Complete Genome Sequence and Methylome Analysis of Nocardia otitidis-caviarum NEB252.</title>
        <authorList>
            <person name="Fomenkov A."/>
            <person name="Anton B.P."/>
            <person name="Vincze T."/>
            <person name="Roberts R.J."/>
        </authorList>
    </citation>
    <scope>NUCLEOTIDE SEQUENCE [LARGE SCALE GENOMIC DNA]</scope>
    <source>
        <strain evidence="1 4">NEB252</strain>
    </source>
</reference>
<evidence type="ECO:0000313" key="2">
    <source>
        <dbReference type="EMBL" id="SUD48632.1"/>
    </source>
</evidence>
<proteinExistence type="predicted"/>
<dbReference type="Proteomes" id="UP000317039">
    <property type="component" value="Chromosome"/>
</dbReference>
<reference evidence="2 3" key="1">
    <citation type="submission" date="2018-06" db="EMBL/GenBank/DDBJ databases">
        <authorList>
            <consortium name="Pathogen Informatics"/>
            <person name="Doyle S."/>
        </authorList>
    </citation>
    <scope>NUCLEOTIDE SEQUENCE [LARGE SCALE GENOMIC DNA]</scope>
    <source>
        <strain evidence="2 3">NCTC1934</strain>
    </source>
</reference>
<dbReference type="GeneID" id="80333323"/>
<evidence type="ECO:0008006" key="5">
    <source>
        <dbReference type="Google" id="ProtNLM"/>
    </source>
</evidence>
<evidence type="ECO:0000313" key="1">
    <source>
        <dbReference type="EMBL" id="QDP79512.1"/>
    </source>
</evidence>
<dbReference type="OrthoDB" id="4567275at2"/>